<dbReference type="InterPro" id="IPR008984">
    <property type="entry name" value="SMAD_FHA_dom_sf"/>
</dbReference>
<dbReference type="CDD" id="cd00060">
    <property type="entry name" value="FHA"/>
    <property type="match status" value="1"/>
</dbReference>
<dbReference type="Gene3D" id="2.60.200.20">
    <property type="match status" value="1"/>
</dbReference>
<dbReference type="RefSeq" id="WP_091410032.1">
    <property type="nucleotide sequence ID" value="NZ_FOAB01000005.1"/>
</dbReference>
<name>A0A1H7S751_AQUAM</name>
<dbReference type="InterPro" id="IPR000253">
    <property type="entry name" value="FHA_dom"/>
</dbReference>
<dbReference type="EMBL" id="FOAB01000005">
    <property type="protein sequence ID" value="SEL68198.1"/>
    <property type="molecule type" value="Genomic_DNA"/>
</dbReference>
<dbReference type="AlphaFoldDB" id="A0A1H7S751"/>
<evidence type="ECO:0000259" key="1">
    <source>
        <dbReference type="PROSITE" id="PS50006"/>
    </source>
</evidence>
<dbReference type="SMART" id="SM00240">
    <property type="entry name" value="FHA"/>
    <property type="match status" value="1"/>
</dbReference>
<reference evidence="2 3" key="1">
    <citation type="submission" date="2016-10" db="EMBL/GenBank/DDBJ databases">
        <authorList>
            <person name="de Groot N.N."/>
        </authorList>
    </citation>
    <scope>NUCLEOTIDE SEQUENCE [LARGE SCALE GENOMIC DNA]</scope>
    <source>
        <strain evidence="2 3">DSM 25232</strain>
    </source>
</reference>
<dbReference type="OrthoDB" id="273564at2"/>
<dbReference type="STRING" id="1038014.SAMN04487910_3023"/>
<evidence type="ECO:0000313" key="3">
    <source>
        <dbReference type="Proteomes" id="UP000198521"/>
    </source>
</evidence>
<protein>
    <submittedName>
        <fullName evidence="2">FHA domain protein</fullName>
    </submittedName>
</protein>
<proteinExistence type="predicted"/>
<organism evidence="2 3">
    <name type="scientific">Aquimarina amphilecti</name>
    <dbReference type="NCBI Taxonomy" id="1038014"/>
    <lineage>
        <taxon>Bacteria</taxon>
        <taxon>Pseudomonadati</taxon>
        <taxon>Bacteroidota</taxon>
        <taxon>Flavobacteriia</taxon>
        <taxon>Flavobacteriales</taxon>
        <taxon>Flavobacteriaceae</taxon>
        <taxon>Aquimarina</taxon>
    </lineage>
</organism>
<dbReference type="SUPFAM" id="SSF49879">
    <property type="entry name" value="SMAD/FHA domain"/>
    <property type="match status" value="1"/>
</dbReference>
<dbReference type="PROSITE" id="PS50006">
    <property type="entry name" value="FHA_DOMAIN"/>
    <property type="match status" value="1"/>
</dbReference>
<evidence type="ECO:0000313" key="2">
    <source>
        <dbReference type="EMBL" id="SEL68198.1"/>
    </source>
</evidence>
<dbReference type="Proteomes" id="UP000198521">
    <property type="component" value="Unassembled WGS sequence"/>
</dbReference>
<feature type="domain" description="FHA" evidence="1">
    <location>
        <begin position="19"/>
        <end position="68"/>
    </location>
</feature>
<dbReference type="Pfam" id="PF00498">
    <property type="entry name" value="FHA"/>
    <property type="match status" value="1"/>
</dbReference>
<keyword evidence="3" id="KW-1185">Reference proteome</keyword>
<sequence length="319" mass="37077">MAIIKNNKIGEIVCLNTQHTFGRNQNTAHTYISQKDISQSHALISWRGSNWYIQDHSRNGTMLNGEYINNTAVKLTKGAKIQFGESISTLWEIINLDPPSSYLKSLNDQNKIIELTTGHAFPNEEEPEVLIYPEDAIWKLERKGDIIDLVQNSTYTIDNEEYVFIENQVLEDTMDNGYIVNNAYFQFVLSSDEEHIRIKIITQNLELDLGERVHNYILLALARKRLMDVENGYVFGDQGWMAIDDLLNDMSKEFGKELDAYYLNLKIYRIRKLLLETKPYGYLFANSVERRYGEIRFAHRFFQILKEERCIGEVLAIAN</sequence>
<accession>A0A1H7S751</accession>
<gene>
    <name evidence="2" type="ORF">SAMN04487910_3023</name>
</gene>